<evidence type="ECO:0000256" key="5">
    <source>
        <dbReference type="SAM" id="MobiDB-lite"/>
    </source>
</evidence>
<feature type="domain" description="MYND-type" evidence="6">
    <location>
        <begin position="443"/>
        <end position="490"/>
    </location>
</feature>
<evidence type="ECO:0000256" key="4">
    <source>
        <dbReference type="PROSITE-ProRule" id="PRU00134"/>
    </source>
</evidence>
<keyword evidence="1" id="KW-0479">Metal-binding</keyword>
<dbReference type="OrthoDB" id="432970at2759"/>
<evidence type="ECO:0000256" key="2">
    <source>
        <dbReference type="ARBA" id="ARBA00022771"/>
    </source>
</evidence>
<dbReference type="EMBL" id="JACGCI010000039">
    <property type="protein sequence ID" value="KAF6753407.1"/>
    <property type="molecule type" value="Genomic_DNA"/>
</dbReference>
<evidence type="ECO:0000313" key="7">
    <source>
        <dbReference type="EMBL" id="KAF6753407.1"/>
    </source>
</evidence>
<evidence type="ECO:0000256" key="1">
    <source>
        <dbReference type="ARBA" id="ARBA00022723"/>
    </source>
</evidence>
<evidence type="ECO:0000313" key="8">
    <source>
        <dbReference type="Proteomes" id="UP000521943"/>
    </source>
</evidence>
<keyword evidence="3" id="KW-0862">Zinc</keyword>
<reference evidence="7 8" key="1">
    <citation type="submission" date="2020-07" db="EMBL/GenBank/DDBJ databases">
        <title>Comparative genomics of pyrophilous fungi reveals a link between fire events and developmental genes.</title>
        <authorList>
            <consortium name="DOE Joint Genome Institute"/>
            <person name="Steindorff A.S."/>
            <person name="Carver A."/>
            <person name="Calhoun S."/>
            <person name="Stillman K."/>
            <person name="Liu H."/>
            <person name="Lipzen A."/>
            <person name="Pangilinan J."/>
            <person name="Labutti K."/>
            <person name="Bruns T.D."/>
            <person name="Grigoriev I.V."/>
        </authorList>
    </citation>
    <scope>NUCLEOTIDE SEQUENCE [LARGE SCALE GENOMIC DNA]</scope>
    <source>
        <strain evidence="7 8">CBS 144469</strain>
    </source>
</reference>
<sequence length="628" mass="70274">MPPKGNVGHVKPQSTHDQSHRKAEALLNAAERGSIPHLERLQLEWPADTSLAQRAMTILLGNLKAEAHHIPRLESQAPDKELQRSLDIALASLAGLNGALGPLDSGPEMQAKQIVATFHPYLEYYLAWLRFTLVKPHLAMPPQPISPGLQAATRLGTLMEVGMHMTEDPEILERIVDLSLLIFTADSQPVAIFTQEQYDTLVAPKLNPLGLCLRPNTPTREALYNKLNSWNTRSLKRLFEVFHREFLECSAGIPKNTPGVNCTTLSSYVFFTLSLSSRLPRFCKIMMKSGFPTLAVKAALDVRLAPARNLPRGPMSLEISTVLFNRQILLVDYSRRLVTQVLKAGILEIIVDDLLAPRDKGEVFDEWKFDEYVGHPLGALLCASYDRHIANALNTAIMSLSPTTTRNIALNDSARRIWGPFLHDFQLHQAALRQFSDDRIPICDSLLHHAVTKAGALQGTPKECSTCRTTVYCSIDCQREDWDTLHRYECTRRRVELIDRQLTGTSISHRTRVFNLLHLEAIMNRELRHRLGSGRHKGMVCIFDRTVHPMSVHCDAIENPALYKRLQFHDARSRAMLRQVAEDDSGILAVCVSASGRCGVATVARFTMGPSMALQLQGGFCRVSDVKE</sequence>
<feature type="region of interest" description="Disordered" evidence="5">
    <location>
        <begin position="1"/>
        <end position="21"/>
    </location>
</feature>
<dbReference type="PROSITE" id="PS50865">
    <property type="entry name" value="ZF_MYND_2"/>
    <property type="match status" value="1"/>
</dbReference>
<protein>
    <recommendedName>
        <fullName evidence="6">MYND-type domain-containing protein</fullName>
    </recommendedName>
</protein>
<dbReference type="Pfam" id="PF01753">
    <property type="entry name" value="zf-MYND"/>
    <property type="match status" value="1"/>
</dbReference>
<organism evidence="7 8">
    <name type="scientific">Ephemerocybe angulata</name>
    <dbReference type="NCBI Taxonomy" id="980116"/>
    <lineage>
        <taxon>Eukaryota</taxon>
        <taxon>Fungi</taxon>
        <taxon>Dikarya</taxon>
        <taxon>Basidiomycota</taxon>
        <taxon>Agaricomycotina</taxon>
        <taxon>Agaricomycetes</taxon>
        <taxon>Agaricomycetidae</taxon>
        <taxon>Agaricales</taxon>
        <taxon>Agaricineae</taxon>
        <taxon>Psathyrellaceae</taxon>
        <taxon>Ephemerocybe</taxon>
    </lineage>
</organism>
<dbReference type="AlphaFoldDB" id="A0A8H6M6S2"/>
<dbReference type="InterPro" id="IPR002893">
    <property type="entry name" value="Znf_MYND"/>
</dbReference>
<name>A0A8H6M6S2_9AGAR</name>
<comment type="caution">
    <text evidence="7">The sequence shown here is derived from an EMBL/GenBank/DDBJ whole genome shotgun (WGS) entry which is preliminary data.</text>
</comment>
<dbReference type="Gene3D" id="6.10.140.2220">
    <property type="match status" value="1"/>
</dbReference>
<dbReference type="GO" id="GO:0008270">
    <property type="term" value="F:zinc ion binding"/>
    <property type="evidence" value="ECO:0007669"/>
    <property type="project" value="UniProtKB-KW"/>
</dbReference>
<gene>
    <name evidence="7" type="ORF">DFP72DRAFT_901615</name>
</gene>
<evidence type="ECO:0000259" key="6">
    <source>
        <dbReference type="PROSITE" id="PS50865"/>
    </source>
</evidence>
<keyword evidence="8" id="KW-1185">Reference proteome</keyword>
<proteinExistence type="predicted"/>
<keyword evidence="2 4" id="KW-0863">Zinc-finger</keyword>
<evidence type="ECO:0000256" key="3">
    <source>
        <dbReference type="ARBA" id="ARBA00022833"/>
    </source>
</evidence>
<dbReference type="Proteomes" id="UP000521943">
    <property type="component" value="Unassembled WGS sequence"/>
</dbReference>
<accession>A0A8H6M6S2</accession>
<dbReference type="SUPFAM" id="SSF144232">
    <property type="entry name" value="HIT/MYND zinc finger-like"/>
    <property type="match status" value="1"/>
</dbReference>